<organism evidence="4">
    <name type="scientific">Oppiella nova</name>
    <dbReference type="NCBI Taxonomy" id="334625"/>
    <lineage>
        <taxon>Eukaryota</taxon>
        <taxon>Metazoa</taxon>
        <taxon>Ecdysozoa</taxon>
        <taxon>Arthropoda</taxon>
        <taxon>Chelicerata</taxon>
        <taxon>Arachnida</taxon>
        <taxon>Acari</taxon>
        <taxon>Acariformes</taxon>
        <taxon>Sarcoptiformes</taxon>
        <taxon>Oribatida</taxon>
        <taxon>Brachypylina</taxon>
        <taxon>Oppioidea</taxon>
        <taxon>Oppiidae</taxon>
        <taxon>Oppiella</taxon>
    </lineage>
</organism>
<dbReference type="InterPro" id="IPR036322">
    <property type="entry name" value="WD40_repeat_dom_sf"/>
</dbReference>
<dbReference type="EMBL" id="OC947073">
    <property type="protein sequence ID" value="CAD7663382.1"/>
    <property type="molecule type" value="Genomic_DNA"/>
</dbReference>
<dbReference type="Proteomes" id="UP000728032">
    <property type="component" value="Unassembled WGS sequence"/>
</dbReference>
<dbReference type="PROSITE" id="PS50082">
    <property type="entry name" value="WD_REPEATS_2"/>
    <property type="match status" value="4"/>
</dbReference>
<evidence type="ECO:0000313" key="5">
    <source>
        <dbReference type="Proteomes" id="UP000728032"/>
    </source>
</evidence>
<dbReference type="Gene3D" id="2.130.10.10">
    <property type="entry name" value="YVTN repeat-like/Quinoprotein amine dehydrogenase"/>
    <property type="match status" value="1"/>
</dbReference>
<evidence type="ECO:0000256" key="2">
    <source>
        <dbReference type="ARBA" id="ARBA00022737"/>
    </source>
</evidence>
<dbReference type="PANTHER" id="PTHR19857">
    <property type="entry name" value="MITOCHONDRIAL DIVISION PROTEIN 1-RELATED"/>
    <property type="match status" value="1"/>
</dbReference>
<keyword evidence="2" id="KW-0677">Repeat</keyword>
<dbReference type="InterPro" id="IPR015943">
    <property type="entry name" value="WD40/YVTN_repeat-like_dom_sf"/>
</dbReference>
<dbReference type="Pfam" id="PF00400">
    <property type="entry name" value="WD40"/>
    <property type="match status" value="5"/>
</dbReference>
<dbReference type="OrthoDB" id="10261640at2759"/>
<evidence type="ECO:0000313" key="4">
    <source>
        <dbReference type="EMBL" id="CAD7663382.1"/>
    </source>
</evidence>
<feature type="repeat" description="WD" evidence="3">
    <location>
        <begin position="255"/>
        <end position="296"/>
    </location>
</feature>
<reference evidence="4" key="1">
    <citation type="submission" date="2020-11" db="EMBL/GenBank/DDBJ databases">
        <authorList>
            <person name="Tran Van P."/>
        </authorList>
    </citation>
    <scope>NUCLEOTIDE SEQUENCE</scope>
</reference>
<dbReference type="PANTHER" id="PTHR19857:SF8">
    <property type="entry name" value="ANGIO-ASSOCIATED MIGRATORY CELL PROTEIN"/>
    <property type="match status" value="1"/>
</dbReference>
<evidence type="ECO:0000256" key="1">
    <source>
        <dbReference type="ARBA" id="ARBA00022574"/>
    </source>
</evidence>
<dbReference type="EMBL" id="CAJPVJ010032248">
    <property type="protein sequence ID" value="CAG2180519.1"/>
    <property type="molecule type" value="Genomic_DNA"/>
</dbReference>
<evidence type="ECO:0000256" key="3">
    <source>
        <dbReference type="PROSITE-ProRule" id="PRU00221"/>
    </source>
</evidence>
<proteinExistence type="predicted"/>
<dbReference type="AlphaFoldDB" id="A0A7R9MPR6"/>
<dbReference type="InterPro" id="IPR051179">
    <property type="entry name" value="WD_repeat_multifunction"/>
</dbReference>
<sequence>EDIEIIENEDIEDLDASDEEADEDFVDESTQVFSGHEKAVLCCGLSGDKRYAVSGGEDDKAFVWRTDDSGVVFEAIGHKESVVCVGFNSNDTHVATADMNGLIQVWTMSGEKVFDFEVDEINWMSWHPIAHNVLMAGTAAGDAWMWKLNPSLTADCKTFQSFGKSNCVAKCLSDGKRIAMGYEDGVIRIWDLKTVSVIHAISDFSAHKATVTALDCMSDDTLIGSGSLDSTAKLVNTVTGKVVATFQCSNTPQDSDEDVDSVESIGLNSALSVLATGTVEGSVDIWDISTQIKRHSCKHSTGISKLLWDHNSPHLLYTAGLDGVLNVFDSRSGELMGTKRGHSHHILDFCISRDSSIALTASEDNSCKLFSLS</sequence>
<feature type="non-terminal residue" evidence="4">
    <location>
        <position position="373"/>
    </location>
</feature>
<evidence type="ECO:0008006" key="6">
    <source>
        <dbReference type="Google" id="ProtNLM"/>
    </source>
</evidence>
<protein>
    <recommendedName>
        <fullName evidence="6">Angio-associated migratory cell protein</fullName>
    </recommendedName>
</protein>
<keyword evidence="1 3" id="KW-0853">WD repeat</keyword>
<feature type="repeat" description="WD" evidence="3">
    <location>
        <begin position="33"/>
        <end position="74"/>
    </location>
</feature>
<keyword evidence="5" id="KW-1185">Reference proteome</keyword>
<name>A0A7R9MPR6_9ACAR</name>
<accession>A0A7R9MPR6</accession>
<dbReference type="SUPFAM" id="SSF50978">
    <property type="entry name" value="WD40 repeat-like"/>
    <property type="match status" value="1"/>
</dbReference>
<feature type="repeat" description="WD" evidence="3">
    <location>
        <begin position="75"/>
        <end position="109"/>
    </location>
</feature>
<dbReference type="SMART" id="SM00320">
    <property type="entry name" value="WD40"/>
    <property type="match status" value="8"/>
</dbReference>
<dbReference type="InterPro" id="IPR001680">
    <property type="entry name" value="WD40_rpt"/>
</dbReference>
<dbReference type="PROSITE" id="PS50294">
    <property type="entry name" value="WD_REPEATS_REGION"/>
    <property type="match status" value="2"/>
</dbReference>
<feature type="repeat" description="WD" evidence="3">
    <location>
        <begin position="174"/>
        <end position="200"/>
    </location>
</feature>
<gene>
    <name evidence="4" type="ORF">ONB1V03_LOCUS19941</name>
</gene>